<evidence type="ECO:0000259" key="12">
    <source>
        <dbReference type="Pfam" id="PF02687"/>
    </source>
</evidence>
<feature type="transmembrane region" description="Helical" evidence="11">
    <location>
        <begin position="282"/>
        <end position="301"/>
    </location>
</feature>
<feature type="transmembrane region" description="Helical" evidence="11">
    <location>
        <begin position="228"/>
        <end position="254"/>
    </location>
</feature>
<evidence type="ECO:0000313" key="15">
    <source>
        <dbReference type="Proteomes" id="UP000006620"/>
    </source>
</evidence>
<evidence type="ECO:0000256" key="6">
    <source>
        <dbReference type="ARBA" id="ARBA00022692"/>
    </source>
</evidence>
<gene>
    <name evidence="14" type="ordered locus">KNP414_00134</name>
</gene>
<dbReference type="GO" id="GO:0051301">
    <property type="term" value="P:cell division"/>
    <property type="evidence" value="ECO:0007669"/>
    <property type="project" value="UniProtKB-KW"/>
</dbReference>
<dbReference type="Gene3D" id="3.30.70.3040">
    <property type="match status" value="1"/>
</dbReference>
<organism evidence="14 15">
    <name type="scientific">Paenibacillus mucilaginosus (strain KNP414)</name>
    <dbReference type="NCBI Taxonomy" id="1036673"/>
    <lineage>
        <taxon>Bacteria</taxon>
        <taxon>Bacillati</taxon>
        <taxon>Bacillota</taxon>
        <taxon>Bacilli</taxon>
        <taxon>Bacillales</taxon>
        <taxon>Paenibacillaceae</taxon>
        <taxon>Paenibacillus</taxon>
    </lineage>
</organism>
<reference evidence="15" key="1">
    <citation type="submission" date="2011-06" db="EMBL/GenBank/DDBJ databases">
        <title>Complete genome sequence of Paenibacillus mucilaginosus KNP414.</title>
        <authorList>
            <person name="Wang J."/>
            <person name="Hu S."/>
            <person name="Hu X."/>
            <person name="Zhang B."/>
            <person name="Dong D."/>
            <person name="Zhang S."/>
            <person name="Zhao K."/>
            <person name="Wu D."/>
        </authorList>
    </citation>
    <scope>NUCLEOTIDE SEQUENCE [LARGE SCALE GENOMIC DNA]</scope>
    <source>
        <strain evidence="15">KNP414</strain>
    </source>
</reference>
<dbReference type="InterPro" id="IPR040690">
    <property type="entry name" value="FtsX_ECD"/>
</dbReference>
<dbReference type="InterPro" id="IPR003838">
    <property type="entry name" value="ABC3_permease_C"/>
</dbReference>
<dbReference type="InterPro" id="IPR004513">
    <property type="entry name" value="FtsX"/>
</dbReference>
<evidence type="ECO:0000256" key="4">
    <source>
        <dbReference type="ARBA" id="ARBA00022475"/>
    </source>
</evidence>
<reference evidence="14 15" key="2">
    <citation type="journal article" date="2013" name="Genome Announc.">
        <title>Genome Sequence of Growth-Improving Paenibacillus mucilaginosus Strain KNP414.</title>
        <authorList>
            <person name="Lu J.J."/>
            <person name="Wang J.F."/>
            <person name="Hu X.F."/>
        </authorList>
    </citation>
    <scope>NUCLEOTIDE SEQUENCE [LARGE SCALE GENOMIC DNA]</scope>
    <source>
        <strain evidence="14 15">KNP414</strain>
    </source>
</reference>
<dbReference type="Pfam" id="PF18075">
    <property type="entry name" value="FtsX_ECD"/>
    <property type="match status" value="1"/>
</dbReference>
<feature type="domain" description="ABC3 transporter permease C-terminal" evidence="12">
    <location>
        <begin position="185"/>
        <end position="306"/>
    </location>
</feature>
<comment type="function">
    <text evidence="10">Part of the ABC transporter FtsEX involved in asymmetric cellular division facilitating the initiation of sporulation.</text>
</comment>
<dbReference type="EMBL" id="CP002869">
    <property type="protein sequence ID" value="AEI38785.1"/>
    <property type="molecule type" value="Genomic_DNA"/>
</dbReference>
<evidence type="ECO:0000259" key="13">
    <source>
        <dbReference type="Pfam" id="PF18075"/>
    </source>
</evidence>
<feature type="domain" description="FtsX extracellular" evidence="13">
    <location>
        <begin position="59"/>
        <end position="150"/>
    </location>
</feature>
<evidence type="ECO:0000256" key="3">
    <source>
        <dbReference type="ARBA" id="ARBA00021907"/>
    </source>
</evidence>
<evidence type="ECO:0000256" key="2">
    <source>
        <dbReference type="ARBA" id="ARBA00007379"/>
    </source>
</evidence>
<dbReference type="PANTHER" id="PTHR47755">
    <property type="entry name" value="CELL DIVISION PROTEIN FTSX"/>
    <property type="match status" value="1"/>
</dbReference>
<dbReference type="PANTHER" id="PTHR47755:SF1">
    <property type="entry name" value="CELL DIVISION PROTEIN FTSX"/>
    <property type="match status" value="1"/>
</dbReference>
<feature type="transmembrane region" description="Helical" evidence="11">
    <location>
        <begin position="182"/>
        <end position="207"/>
    </location>
</feature>
<dbReference type="PATRIC" id="fig|1036673.3.peg.126"/>
<evidence type="ECO:0000256" key="1">
    <source>
        <dbReference type="ARBA" id="ARBA00004651"/>
    </source>
</evidence>
<evidence type="ECO:0000256" key="8">
    <source>
        <dbReference type="ARBA" id="ARBA00023136"/>
    </source>
</evidence>
<proteinExistence type="inferred from homology"/>
<evidence type="ECO:0000256" key="11">
    <source>
        <dbReference type="SAM" id="Phobius"/>
    </source>
</evidence>
<dbReference type="PIRSF" id="PIRSF003097">
    <property type="entry name" value="FtsX"/>
    <property type="match status" value="1"/>
</dbReference>
<evidence type="ECO:0000256" key="7">
    <source>
        <dbReference type="ARBA" id="ARBA00022989"/>
    </source>
</evidence>
<sequence length="307" mass="34005">MRISTAARHLREGTKNVARNGWMSFASIASIAISLLILGVFLLLTLNVNYLAQQIERQVEIRVYLEVNTAQEKIDEVAAKIKEIPQVKTVTFVSKEQGLADLRERLGENGRQLLEGLEGEDDNPLNDSFTVEVTEPREVASVAAAIEKLNAPEDPVKTIHRVNYGKGTVETMFKVTSVVRNIGLVIVAGLALTAMFLIANTIKLTIIARRREISIMKLVGATNAFIRWPFFIEGALLGLIGSLIPIVLLLYGYWQLMRWVSLDLNLMLIQLLPFEQVGPKTGALLLGIGVIIGVWGSTISVRKFMRV</sequence>
<feature type="transmembrane region" description="Helical" evidence="11">
    <location>
        <begin position="21"/>
        <end position="44"/>
    </location>
</feature>
<protein>
    <recommendedName>
        <fullName evidence="3 10">Cell division protein FtsX</fullName>
    </recommendedName>
</protein>
<dbReference type="NCBIfam" id="NF038347">
    <property type="entry name" value="FtsX_Gpos"/>
    <property type="match status" value="1"/>
</dbReference>
<name>F8FJ72_PAEMK</name>
<accession>F8FJ72</accession>
<dbReference type="Pfam" id="PF02687">
    <property type="entry name" value="FtsX"/>
    <property type="match status" value="1"/>
</dbReference>
<evidence type="ECO:0000256" key="5">
    <source>
        <dbReference type="ARBA" id="ARBA00022618"/>
    </source>
</evidence>
<keyword evidence="9 10" id="KW-0131">Cell cycle</keyword>
<keyword evidence="4 10" id="KW-1003">Cell membrane</keyword>
<dbReference type="AlphaFoldDB" id="F8FJ72"/>
<evidence type="ECO:0000256" key="9">
    <source>
        <dbReference type="ARBA" id="ARBA00023306"/>
    </source>
</evidence>
<dbReference type="Proteomes" id="UP000006620">
    <property type="component" value="Chromosome"/>
</dbReference>
<dbReference type="RefSeq" id="WP_013913951.1">
    <property type="nucleotide sequence ID" value="NC_015690.1"/>
</dbReference>
<dbReference type="InterPro" id="IPR058204">
    <property type="entry name" value="FtsX_firmicutes-type"/>
</dbReference>
<evidence type="ECO:0000313" key="14">
    <source>
        <dbReference type="EMBL" id="AEI38785.1"/>
    </source>
</evidence>
<keyword evidence="7 11" id="KW-1133">Transmembrane helix</keyword>
<dbReference type="GO" id="GO:0005886">
    <property type="term" value="C:plasma membrane"/>
    <property type="evidence" value="ECO:0007669"/>
    <property type="project" value="UniProtKB-SubCell"/>
</dbReference>
<comment type="subcellular location">
    <subcellularLocation>
        <location evidence="1">Cell membrane</location>
        <topology evidence="1">Multi-pass membrane protein</topology>
    </subcellularLocation>
</comment>
<comment type="similarity">
    <text evidence="2 10">Belongs to the ABC-4 integral membrane protein family. FtsX subfamily.</text>
</comment>
<keyword evidence="5 10" id="KW-0132">Cell division</keyword>
<dbReference type="KEGG" id="pms:KNP414_00134"/>
<keyword evidence="6 11" id="KW-0812">Transmembrane</keyword>
<dbReference type="HOGENOM" id="CLU_073546_2_2_9"/>
<evidence type="ECO:0000256" key="10">
    <source>
        <dbReference type="PIRNR" id="PIRNR003097"/>
    </source>
</evidence>
<keyword evidence="8 10" id="KW-0472">Membrane</keyword>